<sequence length="222" mass="22952">MAQQTVNLGSSANDGTGDPLRTAFDKINDNFDEVYAVSATGTNIDITTNKITTTNTDGNLTLDTNGSGIVVVDISTSLRLEAHTDNAILFMDADGDVSHDAKMTWNATTSTLAVEDLSIHASTISSTASNENIVLDPAGTGAVSVASDVKPSTNSQKSLGSASLQWLTVFGGTGTFSTSVSAGHTLHNPGSAPGSPSNGMIYYDNAANKFKGYANGSWVDLH</sequence>
<reference evidence="1" key="1">
    <citation type="submission" date="2018-05" db="EMBL/GenBank/DDBJ databases">
        <authorList>
            <person name="Lanie J.A."/>
            <person name="Ng W.-L."/>
            <person name="Kazmierczak K.M."/>
            <person name="Andrzejewski T.M."/>
            <person name="Davidsen T.M."/>
            <person name="Wayne K.J."/>
            <person name="Tettelin H."/>
            <person name="Glass J.I."/>
            <person name="Rusch D."/>
            <person name="Podicherti R."/>
            <person name="Tsui H.-C.T."/>
            <person name="Winkler M.E."/>
        </authorList>
    </citation>
    <scope>NUCLEOTIDE SEQUENCE</scope>
</reference>
<dbReference type="AlphaFoldDB" id="A0A382GCM7"/>
<dbReference type="EMBL" id="UINC01054831">
    <property type="protein sequence ID" value="SVB73006.1"/>
    <property type="molecule type" value="Genomic_DNA"/>
</dbReference>
<dbReference type="Gene3D" id="4.10.1090.10">
    <property type="entry name" value="Endosialidase, domain 4"/>
    <property type="match status" value="1"/>
</dbReference>
<organism evidence="1">
    <name type="scientific">marine metagenome</name>
    <dbReference type="NCBI Taxonomy" id="408172"/>
    <lineage>
        <taxon>unclassified sequences</taxon>
        <taxon>metagenomes</taxon>
        <taxon>ecological metagenomes</taxon>
    </lineage>
</organism>
<gene>
    <name evidence="1" type="ORF">METZ01_LOCUS225860</name>
</gene>
<evidence type="ECO:0000313" key="1">
    <source>
        <dbReference type="EMBL" id="SVB73006.1"/>
    </source>
</evidence>
<dbReference type="InterPro" id="IPR036240">
    <property type="entry name" value="Gp9-like_sf"/>
</dbReference>
<accession>A0A382GCM7</accession>
<dbReference type="SUPFAM" id="SSF50017">
    <property type="entry name" value="gp9"/>
    <property type="match status" value="1"/>
</dbReference>
<dbReference type="InterPro" id="IPR044914">
    <property type="entry name" value="Endosialidase_C_dom_sf"/>
</dbReference>
<protein>
    <submittedName>
        <fullName evidence="1">Uncharacterized protein</fullName>
    </submittedName>
</protein>
<name>A0A382GCM7_9ZZZZ</name>
<proteinExistence type="predicted"/>